<protein>
    <submittedName>
        <fullName evidence="1">Uncharacterized protein</fullName>
    </submittedName>
</protein>
<gene>
    <name evidence="1" type="ORF">ER308_11095</name>
</gene>
<dbReference type="EMBL" id="CP036402">
    <property type="protein sequence ID" value="QBI20052.1"/>
    <property type="molecule type" value="Genomic_DNA"/>
</dbReference>
<dbReference type="AlphaFoldDB" id="A0A411YG39"/>
<organism evidence="1 2">
    <name type="scientific">Egibacter rhizosphaerae</name>
    <dbReference type="NCBI Taxonomy" id="1670831"/>
    <lineage>
        <taxon>Bacteria</taxon>
        <taxon>Bacillati</taxon>
        <taxon>Actinomycetota</taxon>
        <taxon>Nitriliruptoria</taxon>
        <taxon>Egibacterales</taxon>
        <taxon>Egibacteraceae</taxon>
        <taxon>Egibacter</taxon>
    </lineage>
</organism>
<evidence type="ECO:0000313" key="1">
    <source>
        <dbReference type="EMBL" id="QBI20052.1"/>
    </source>
</evidence>
<evidence type="ECO:0000313" key="2">
    <source>
        <dbReference type="Proteomes" id="UP000291469"/>
    </source>
</evidence>
<accession>A0A411YG39</accession>
<sequence>MDPSEPADTATVASRWTPDATLAGDDGAVAPVFVWSALDCPSGYMVFEGRRTVLASLRIRQDAPVPTGEELIVLGWGRGSERRKFYAASALQDARGEVLAVADTLWIELQARVGA</sequence>
<name>A0A411YG39_9ACTN</name>
<dbReference type="SUPFAM" id="SSF54637">
    <property type="entry name" value="Thioesterase/thiol ester dehydrase-isomerase"/>
    <property type="match status" value="1"/>
</dbReference>
<dbReference type="KEGG" id="erz:ER308_11095"/>
<dbReference type="InterPro" id="IPR029069">
    <property type="entry name" value="HotDog_dom_sf"/>
</dbReference>
<dbReference type="Gene3D" id="3.10.129.10">
    <property type="entry name" value="Hotdog Thioesterase"/>
    <property type="match status" value="1"/>
</dbReference>
<proteinExistence type="predicted"/>
<dbReference type="OrthoDB" id="5495835at2"/>
<keyword evidence="2" id="KW-1185">Reference proteome</keyword>
<dbReference type="Proteomes" id="UP000291469">
    <property type="component" value="Chromosome"/>
</dbReference>
<reference evidence="1 2" key="1">
    <citation type="submission" date="2019-01" db="EMBL/GenBank/DDBJ databases">
        <title>Egibacter rhizosphaerae EGI 80759T.</title>
        <authorList>
            <person name="Chen D.-D."/>
            <person name="Tian Y."/>
            <person name="Jiao J.-Y."/>
            <person name="Zhang X.-T."/>
            <person name="Zhang Y.-G."/>
            <person name="Zhang Y."/>
            <person name="Xiao M."/>
            <person name="Shu W.-S."/>
            <person name="Li W.-J."/>
        </authorList>
    </citation>
    <scope>NUCLEOTIDE SEQUENCE [LARGE SCALE GENOMIC DNA]</scope>
    <source>
        <strain evidence="1 2">EGI 80759</strain>
    </source>
</reference>